<sequence>MGLIIAWKFFYRKFRLNRKRIQDVQVKRVIAQASQTDRFALYLGLPQDLLLEWDS</sequence>
<dbReference type="AlphaFoldDB" id="A0A834X7M8"/>
<gene>
    <name evidence="1" type="ORF">G2W53_007646</name>
</gene>
<name>A0A834X7M8_9FABA</name>
<organism evidence="1 2">
    <name type="scientific">Senna tora</name>
    <dbReference type="NCBI Taxonomy" id="362788"/>
    <lineage>
        <taxon>Eukaryota</taxon>
        <taxon>Viridiplantae</taxon>
        <taxon>Streptophyta</taxon>
        <taxon>Embryophyta</taxon>
        <taxon>Tracheophyta</taxon>
        <taxon>Spermatophyta</taxon>
        <taxon>Magnoliopsida</taxon>
        <taxon>eudicotyledons</taxon>
        <taxon>Gunneridae</taxon>
        <taxon>Pentapetalae</taxon>
        <taxon>rosids</taxon>
        <taxon>fabids</taxon>
        <taxon>Fabales</taxon>
        <taxon>Fabaceae</taxon>
        <taxon>Caesalpinioideae</taxon>
        <taxon>Cassia clade</taxon>
        <taxon>Senna</taxon>
    </lineage>
</organism>
<dbReference type="EMBL" id="JAAIUW010000003">
    <property type="protein sequence ID" value="KAF7839164.1"/>
    <property type="molecule type" value="Genomic_DNA"/>
</dbReference>
<comment type="caution">
    <text evidence="1">The sequence shown here is derived from an EMBL/GenBank/DDBJ whole genome shotgun (WGS) entry which is preliminary data.</text>
</comment>
<evidence type="ECO:0000313" key="1">
    <source>
        <dbReference type="EMBL" id="KAF7839164.1"/>
    </source>
</evidence>
<accession>A0A834X7M8</accession>
<reference evidence="1" key="1">
    <citation type="submission" date="2020-09" db="EMBL/GenBank/DDBJ databases">
        <title>Genome-Enabled Discovery of Anthraquinone Biosynthesis in Senna tora.</title>
        <authorList>
            <person name="Kang S.-H."/>
            <person name="Pandey R.P."/>
            <person name="Lee C.-M."/>
            <person name="Sim J.-S."/>
            <person name="Jeong J.-T."/>
            <person name="Choi B.-S."/>
            <person name="Jung M."/>
            <person name="Ginzburg D."/>
            <person name="Zhao K."/>
            <person name="Won S.Y."/>
            <person name="Oh T.-J."/>
            <person name="Yu Y."/>
            <person name="Kim N.-H."/>
            <person name="Lee O.R."/>
            <person name="Lee T.-H."/>
            <person name="Bashyal P."/>
            <person name="Kim T.-S."/>
            <person name="Lee W.-H."/>
            <person name="Kawkins C."/>
            <person name="Kim C.-K."/>
            <person name="Kim J.S."/>
            <person name="Ahn B.O."/>
            <person name="Rhee S.Y."/>
            <person name="Sohng J.K."/>
        </authorList>
    </citation>
    <scope>NUCLEOTIDE SEQUENCE</scope>
    <source>
        <tissue evidence="1">Leaf</tissue>
    </source>
</reference>
<evidence type="ECO:0000313" key="2">
    <source>
        <dbReference type="Proteomes" id="UP000634136"/>
    </source>
</evidence>
<protein>
    <submittedName>
        <fullName evidence="1">Uncharacterized protein</fullName>
    </submittedName>
</protein>
<keyword evidence="2" id="KW-1185">Reference proteome</keyword>
<dbReference type="Proteomes" id="UP000634136">
    <property type="component" value="Unassembled WGS sequence"/>
</dbReference>
<proteinExistence type="predicted"/>